<dbReference type="SUPFAM" id="SSF53720">
    <property type="entry name" value="ALDH-like"/>
    <property type="match status" value="1"/>
</dbReference>
<evidence type="ECO:0000313" key="5">
    <source>
        <dbReference type="Proteomes" id="UP000224567"/>
    </source>
</evidence>
<dbReference type="PANTHER" id="PTHR43570:SF16">
    <property type="entry name" value="ALDEHYDE DEHYDROGENASE TYPE III, ISOFORM Q"/>
    <property type="match status" value="1"/>
</dbReference>
<feature type="domain" description="Aldehyde dehydrogenase" evidence="3">
    <location>
        <begin position="34"/>
        <end position="121"/>
    </location>
</feature>
<comment type="caution">
    <text evidence="4">The sequence shown here is derived from an EMBL/GenBank/DDBJ whole genome shotgun (WGS) entry which is preliminary data.</text>
</comment>
<reference evidence="5" key="2">
    <citation type="journal article" date="2017" name="J. Anim. Genet.">
        <title>Multiple reference genome sequences of hot pepper reveal the massive evolution of plant disease resistance genes by retroduplication.</title>
        <authorList>
            <person name="Kim S."/>
            <person name="Park J."/>
            <person name="Yeom S.-I."/>
            <person name="Kim Y.-M."/>
            <person name="Seo E."/>
            <person name="Kim K.-T."/>
            <person name="Kim M.-S."/>
            <person name="Lee J.M."/>
            <person name="Cheong K."/>
            <person name="Shin H.-S."/>
            <person name="Kim S.-B."/>
            <person name="Han K."/>
            <person name="Lee J."/>
            <person name="Park M."/>
            <person name="Lee H.-A."/>
            <person name="Lee H.-Y."/>
            <person name="Lee Y."/>
            <person name="Oh S."/>
            <person name="Lee J.H."/>
            <person name="Choi E."/>
            <person name="Choi E."/>
            <person name="Lee S.E."/>
            <person name="Jeon J."/>
            <person name="Kim H."/>
            <person name="Choi G."/>
            <person name="Song H."/>
            <person name="Lee J."/>
            <person name="Lee S.-C."/>
            <person name="Kwon J.-K."/>
            <person name="Lee H.-Y."/>
            <person name="Koo N."/>
            <person name="Hong Y."/>
            <person name="Kim R.W."/>
            <person name="Kang W.-H."/>
            <person name="Huh J.H."/>
            <person name="Kang B.-C."/>
            <person name="Yang T.-J."/>
            <person name="Lee Y.-H."/>
            <person name="Bennetzen J.L."/>
            <person name="Choi D."/>
        </authorList>
    </citation>
    <scope>NUCLEOTIDE SEQUENCE [LARGE SCALE GENOMIC DNA]</scope>
    <source>
        <strain evidence="5">cv. PBC81</strain>
    </source>
</reference>
<sequence>MLPAAAKHLTPVVLELDGKSPVVMDSNINFKLDTMKHELKKFYGKDPLNSGDLSRIVNANHFRGLSNLLNDTKVIDKVVHGGQRDENNLKIAPTILLNVPHDSLIMKEKIFGPLLPIITVRHALPVKIDLSLYNLFLDNKRFADNDSHTFINSNNNMPSVIS</sequence>
<dbReference type="InterPro" id="IPR015590">
    <property type="entry name" value="Aldehyde_DH_dom"/>
</dbReference>
<dbReference type="EMBL" id="MLFT02000006">
    <property type="protein sequence ID" value="PHT45197.1"/>
    <property type="molecule type" value="Genomic_DNA"/>
</dbReference>
<dbReference type="Proteomes" id="UP000224567">
    <property type="component" value="Unassembled WGS sequence"/>
</dbReference>
<dbReference type="STRING" id="33114.A0A2G2WIY0"/>
<name>A0A2G2WIY0_CAPBA</name>
<dbReference type="GO" id="GO:0004029">
    <property type="term" value="F:aldehyde dehydrogenase (NAD+) activity"/>
    <property type="evidence" value="ECO:0007669"/>
    <property type="project" value="TreeGrafter"/>
</dbReference>
<dbReference type="GO" id="GO:0006081">
    <property type="term" value="P:aldehyde metabolic process"/>
    <property type="evidence" value="ECO:0007669"/>
    <property type="project" value="InterPro"/>
</dbReference>
<dbReference type="PANTHER" id="PTHR43570">
    <property type="entry name" value="ALDEHYDE DEHYDROGENASE"/>
    <property type="match status" value="1"/>
</dbReference>
<comment type="similarity">
    <text evidence="1">Belongs to the aldehyde dehydrogenase family.</text>
</comment>
<reference evidence="4 5" key="1">
    <citation type="journal article" date="2017" name="Genome Biol.">
        <title>New reference genome sequences of hot pepper reveal the massive evolution of plant disease-resistance genes by retroduplication.</title>
        <authorList>
            <person name="Kim S."/>
            <person name="Park J."/>
            <person name="Yeom S.I."/>
            <person name="Kim Y.M."/>
            <person name="Seo E."/>
            <person name="Kim K.T."/>
            <person name="Kim M.S."/>
            <person name="Lee J.M."/>
            <person name="Cheong K."/>
            <person name="Shin H.S."/>
            <person name="Kim S.B."/>
            <person name="Han K."/>
            <person name="Lee J."/>
            <person name="Park M."/>
            <person name="Lee H.A."/>
            <person name="Lee H.Y."/>
            <person name="Lee Y."/>
            <person name="Oh S."/>
            <person name="Lee J.H."/>
            <person name="Choi E."/>
            <person name="Choi E."/>
            <person name="Lee S.E."/>
            <person name="Jeon J."/>
            <person name="Kim H."/>
            <person name="Choi G."/>
            <person name="Song H."/>
            <person name="Lee J."/>
            <person name="Lee S.C."/>
            <person name="Kwon J.K."/>
            <person name="Lee H.Y."/>
            <person name="Koo N."/>
            <person name="Hong Y."/>
            <person name="Kim R.W."/>
            <person name="Kang W.H."/>
            <person name="Huh J.H."/>
            <person name="Kang B.C."/>
            <person name="Yang T.J."/>
            <person name="Lee Y.H."/>
            <person name="Bennetzen J.L."/>
            <person name="Choi D."/>
        </authorList>
    </citation>
    <scope>NUCLEOTIDE SEQUENCE [LARGE SCALE GENOMIC DNA]</scope>
    <source>
        <strain evidence="5">cv. PBC81</strain>
    </source>
</reference>
<accession>A0A2G2WIY0</accession>
<dbReference type="InterPro" id="IPR016161">
    <property type="entry name" value="Ald_DH/histidinol_DH"/>
</dbReference>
<dbReference type="OrthoDB" id="440325at2759"/>
<evidence type="ECO:0000256" key="1">
    <source>
        <dbReference type="ARBA" id="ARBA00009986"/>
    </source>
</evidence>
<dbReference type="GO" id="GO:0005737">
    <property type="term" value="C:cytoplasm"/>
    <property type="evidence" value="ECO:0007669"/>
    <property type="project" value="TreeGrafter"/>
</dbReference>
<dbReference type="InterPro" id="IPR012394">
    <property type="entry name" value="Aldehyde_DH_NAD(P)"/>
</dbReference>
<proteinExistence type="inferred from homology"/>
<keyword evidence="5" id="KW-1185">Reference proteome</keyword>
<evidence type="ECO:0000256" key="2">
    <source>
        <dbReference type="ARBA" id="ARBA00023002"/>
    </source>
</evidence>
<dbReference type="AlphaFoldDB" id="A0A2G2WIY0"/>
<evidence type="ECO:0000259" key="3">
    <source>
        <dbReference type="Pfam" id="PF00171"/>
    </source>
</evidence>
<gene>
    <name evidence="4" type="ORF">CQW23_14355</name>
</gene>
<evidence type="ECO:0000313" key="4">
    <source>
        <dbReference type="EMBL" id="PHT45197.1"/>
    </source>
</evidence>
<protein>
    <submittedName>
        <fullName evidence="4">Aldehyde dehydrogenase family 3 member H1</fullName>
    </submittedName>
</protein>
<keyword evidence="2" id="KW-0560">Oxidoreductase</keyword>
<dbReference type="Pfam" id="PF00171">
    <property type="entry name" value="Aldedh"/>
    <property type="match status" value="1"/>
</dbReference>
<dbReference type="Gene3D" id="3.40.309.10">
    <property type="entry name" value="Aldehyde Dehydrogenase, Chain A, domain 2"/>
    <property type="match status" value="1"/>
</dbReference>
<organism evidence="4 5">
    <name type="scientific">Capsicum baccatum</name>
    <name type="common">Peruvian pepper</name>
    <dbReference type="NCBI Taxonomy" id="33114"/>
    <lineage>
        <taxon>Eukaryota</taxon>
        <taxon>Viridiplantae</taxon>
        <taxon>Streptophyta</taxon>
        <taxon>Embryophyta</taxon>
        <taxon>Tracheophyta</taxon>
        <taxon>Spermatophyta</taxon>
        <taxon>Magnoliopsida</taxon>
        <taxon>eudicotyledons</taxon>
        <taxon>Gunneridae</taxon>
        <taxon>Pentapetalae</taxon>
        <taxon>asterids</taxon>
        <taxon>lamiids</taxon>
        <taxon>Solanales</taxon>
        <taxon>Solanaceae</taxon>
        <taxon>Solanoideae</taxon>
        <taxon>Capsiceae</taxon>
        <taxon>Capsicum</taxon>
    </lineage>
</organism>
<dbReference type="InterPro" id="IPR016163">
    <property type="entry name" value="Ald_DH_C"/>
</dbReference>